<dbReference type="SUPFAM" id="SSF49785">
    <property type="entry name" value="Galactose-binding domain-like"/>
    <property type="match status" value="1"/>
</dbReference>
<evidence type="ECO:0000259" key="2">
    <source>
        <dbReference type="SMART" id="SM00939"/>
    </source>
</evidence>
<dbReference type="InterPro" id="IPR000383">
    <property type="entry name" value="Xaa-Pro-like_dom"/>
</dbReference>
<accession>A0ABV4QWT2</accession>
<dbReference type="Gene3D" id="2.60.120.260">
    <property type="entry name" value="Galactose-binding domain-like"/>
    <property type="match status" value="1"/>
</dbReference>
<dbReference type="RefSeq" id="WP_371941756.1">
    <property type="nucleotide sequence ID" value="NZ_JAXCEH010000008.1"/>
</dbReference>
<dbReference type="NCBIfam" id="TIGR00976">
    <property type="entry name" value="CocE_NonD"/>
    <property type="match status" value="1"/>
</dbReference>
<protein>
    <submittedName>
        <fullName evidence="3">CocE/NonD family hydrolase</fullName>
    </submittedName>
</protein>
<proteinExistence type="predicted"/>
<gene>
    <name evidence="3" type="ORF">SM436_15370</name>
</gene>
<sequence>MTERDTVPDRPAGQGGDVVELLLRLRSLNVRTWTADGAVHYDAPPGVLDSALRRRIADREQAIVEYLGNSDDHEHTTVYIPMRDGARLAADIMRPRRDGAVVTDPLPVLWCHDRYRRSQFEDGVTRTKLDTRPWLRAVLRSGYVIVAVDARGTGASSGTRSEEFGETEASDGYEVTEWLAGRPWCDGAVGMFGDSYLAVAQLLTAAKAPPHLGAIFPQMPLFDLYSFLYPGGVFRDGFVRHWADRVRRLDVEAGVTAVTGHGDASRRAVAEHRGNYDVLARAELHPYRDSRRPDGTAAYRRSPAGAVAEINASGIPVCLLSGWFDIWVRDAVLWFENLTVPKKLTIGPFAHTGRDEVDLAAEHLRWFDHWLKGVDTGVMTEPPLRYRVMGADPGRAWRTAERWPVEGEPTKYYFRRGPSGSIESVNDGLLCPEPPGPAAGADEYVADYSTTSGDATRWADGYGGPYGYRPLTENDAKALTYTTEVLSQPVEVIGHPIAHVFVESTYPDGDFFVYLEEVDEAGASHYVTEGVLRASHRRLGLAPYSNFGLPYHPSAEAAVEDLPSLPVELVIDLHPTAFRLTPGKRLRVAITCRDRGNADSPVHSPPPTVRIYGQRGCASYLELPVVPGEGSARSAVQPARNDG</sequence>
<feature type="domain" description="Xaa-Pro dipeptidyl-peptidase C-terminal" evidence="2">
    <location>
        <begin position="364"/>
        <end position="622"/>
    </location>
</feature>
<dbReference type="Proteomes" id="UP001569904">
    <property type="component" value="Unassembled WGS sequence"/>
</dbReference>
<dbReference type="EMBL" id="JAXCEH010000008">
    <property type="protein sequence ID" value="MFA1555068.1"/>
    <property type="molecule type" value="Genomic_DNA"/>
</dbReference>
<dbReference type="Gene3D" id="1.10.3020.10">
    <property type="entry name" value="alpha-amino acid ester hydrolase ( Helical cap domain)"/>
    <property type="match status" value="1"/>
</dbReference>
<dbReference type="SUPFAM" id="SSF53474">
    <property type="entry name" value="alpha/beta-Hydrolases"/>
    <property type="match status" value="1"/>
</dbReference>
<dbReference type="PANTHER" id="PTHR43056:SF10">
    <property type="entry name" value="COCE_NOND FAMILY, PUTATIVE (AFU_ORTHOLOGUE AFUA_7G00600)-RELATED"/>
    <property type="match status" value="1"/>
</dbReference>
<evidence type="ECO:0000313" key="4">
    <source>
        <dbReference type="Proteomes" id="UP001569904"/>
    </source>
</evidence>
<comment type="caution">
    <text evidence="3">The sequence shown here is derived from an EMBL/GenBank/DDBJ whole genome shotgun (WGS) entry which is preliminary data.</text>
</comment>
<dbReference type="InterPro" id="IPR029058">
    <property type="entry name" value="AB_hydrolase_fold"/>
</dbReference>
<evidence type="ECO:0000313" key="3">
    <source>
        <dbReference type="EMBL" id="MFA1555068.1"/>
    </source>
</evidence>
<dbReference type="InterPro" id="IPR013736">
    <property type="entry name" value="Xaa-Pro_dipept_C"/>
</dbReference>
<keyword evidence="1 3" id="KW-0378">Hydrolase</keyword>
<dbReference type="SMART" id="SM00939">
    <property type="entry name" value="PepX_C"/>
    <property type="match status" value="1"/>
</dbReference>
<organism evidence="3 4">
    <name type="scientific">Actinomadura chokoriensis</name>
    <dbReference type="NCBI Taxonomy" id="454156"/>
    <lineage>
        <taxon>Bacteria</taxon>
        <taxon>Bacillati</taxon>
        <taxon>Actinomycetota</taxon>
        <taxon>Actinomycetes</taxon>
        <taxon>Streptosporangiales</taxon>
        <taxon>Thermomonosporaceae</taxon>
        <taxon>Actinomadura</taxon>
    </lineage>
</organism>
<dbReference type="InterPro" id="IPR050585">
    <property type="entry name" value="Xaa-Pro_dipeptidyl-ppase/CocE"/>
</dbReference>
<dbReference type="PANTHER" id="PTHR43056">
    <property type="entry name" value="PEPTIDASE S9 PROLYL OLIGOPEPTIDASE"/>
    <property type="match status" value="1"/>
</dbReference>
<dbReference type="Gene3D" id="3.40.50.1820">
    <property type="entry name" value="alpha/beta hydrolase"/>
    <property type="match status" value="1"/>
</dbReference>
<dbReference type="InterPro" id="IPR008979">
    <property type="entry name" value="Galactose-bd-like_sf"/>
</dbReference>
<keyword evidence="4" id="KW-1185">Reference proteome</keyword>
<dbReference type="Pfam" id="PF18563">
    <property type="entry name" value="TubC_N"/>
    <property type="match status" value="1"/>
</dbReference>
<evidence type="ECO:0000256" key="1">
    <source>
        <dbReference type="ARBA" id="ARBA00022801"/>
    </source>
</evidence>
<dbReference type="InterPro" id="IPR005674">
    <property type="entry name" value="CocE/Ser_esterase"/>
</dbReference>
<dbReference type="Pfam" id="PF08530">
    <property type="entry name" value="PepX_C"/>
    <property type="match status" value="1"/>
</dbReference>
<dbReference type="GO" id="GO:0016787">
    <property type="term" value="F:hydrolase activity"/>
    <property type="evidence" value="ECO:0007669"/>
    <property type="project" value="UniProtKB-KW"/>
</dbReference>
<reference evidence="3 4" key="1">
    <citation type="submission" date="2023-11" db="EMBL/GenBank/DDBJ databases">
        <title>Actinomadura monticuli sp. nov., isolated from volcanic ash.</title>
        <authorList>
            <person name="Lee S.D."/>
            <person name="Yang H."/>
            <person name="Kim I.S."/>
        </authorList>
    </citation>
    <scope>NUCLEOTIDE SEQUENCE [LARGE SCALE GENOMIC DNA]</scope>
    <source>
        <strain evidence="3 4">DSM 45346</strain>
    </source>
</reference>
<dbReference type="InterPro" id="IPR041464">
    <property type="entry name" value="TubC_N"/>
</dbReference>
<dbReference type="Pfam" id="PF02129">
    <property type="entry name" value="Peptidase_S15"/>
    <property type="match status" value="1"/>
</dbReference>
<dbReference type="Gene3D" id="1.10.10.1830">
    <property type="entry name" value="Non-ribosomal peptide synthase, adenylation domain"/>
    <property type="match status" value="1"/>
</dbReference>
<name>A0ABV4QWT2_9ACTN</name>
<dbReference type="InterPro" id="IPR044894">
    <property type="entry name" value="TubC_N_sf"/>
</dbReference>